<keyword evidence="1" id="KW-0812">Transmembrane</keyword>
<evidence type="ECO:0000313" key="3">
    <source>
        <dbReference type="Proteomes" id="UP001264156"/>
    </source>
</evidence>
<dbReference type="RefSeq" id="WP_310535526.1">
    <property type="nucleotide sequence ID" value="NZ_JAVKVN010000010.1"/>
</dbReference>
<proteinExistence type="predicted"/>
<name>A0ABU2DJF6_ACHAE</name>
<dbReference type="EMBL" id="JAVKVN010000010">
    <property type="protein sequence ID" value="MDR7948263.1"/>
    <property type="molecule type" value="Genomic_DNA"/>
</dbReference>
<organism evidence="2 3">
    <name type="scientific">Achromobacter aegrifaciens</name>
    <dbReference type="NCBI Taxonomy" id="1287736"/>
    <lineage>
        <taxon>Bacteria</taxon>
        <taxon>Pseudomonadati</taxon>
        <taxon>Pseudomonadota</taxon>
        <taxon>Betaproteobacteria</taxon>
        <taxon>Burkholderiales</taxon>
        <taxon>Alcaligenaceae</taxon>
        <taxon>Achromobacter</taxon>
    </lineage>
</organism>
<protein>
    <submittedName>
        <fullName evidence="2">Type 4b pilus protein PilO2</fullName>
    </submittedName>
</protein>
<sequence>MALRKKSARRVTYQLVAIPGSSNQLVLGIRWQTVLGEDPQKEALKLARKERATHYVQSDARSPSVGLLTAKGKESRAKTRASLFSGAAAFAQLHRHGTHLVTFTLSDDTVWLAVVADGVVQAGGDTIFSDPTAAQAGIDAAMARHRDLQVHSNYLPAVRPFSLQQLTGHANAQSSLRRATFSLTMVSPIWWVAIALILGYEVWDYGTSWWAEREARIQQQLKAQQPELDAAVLWKQAIAAWAMTARPMGETGLTILLRQIGAVPVEPGRWRLAEIDCLPRAGTCTAKYRRTGLADNHTLFAAIPSADWRIVHTDLDSAQGTWSIPKGHSLSGMKLQDLPTQTNVVREWEPSWQALRPALQDFTLSPPAKVLISVPNIKLPNGLEQPVPMPAGMKVPASRALVINAPLRSLHGLTLPRTTEITQLQVRYAPDTSPGLVASAFSATLRGTIYVESP</sequence>
<comment type="caution">
    <text evidence="2">The sequence shown here is derived from an EMBL/GenBank/DDBJ whole genome shotgun (WGS) entry which is preliminary data.</text>
</comment>
<reference evidence="3" key="1">
    <citation type="submission" date="2023-07" db="EMBL/GenBank/DDBJ databases">
        <title>Glyphosate-induced phosphonatase operons in soil bacteria of genus Achromobacter.</title>
        <authorList>
            <person name="Epiktetov D.O."/>
            <person name="Sviridov A.V."/>
            <person name="Tarlachkov S.V."/>
            <person name="Shushkova T.V."/>
            <person name="Toropygin I.Y."/>
            <person name="Leontievsky A."/>
        </authorList>
    </citation>
    <scope>NUCLEOTIDE SEQUENCE [LARGE SCALE GENOMIC DNA]</scope>
    <source>
        <strain evidence="3">Kg 16</strain>
    </source>
</reference>
<dbReference type="Proteomes" id="UP001264156">
    <property type="component" value="Unassembled WGS sequence"/>
</dbReference>
<evidence type="ECO:0000256" key="1">
    <source>
        <dbReference type="SAM" id="Phobius"/>
    </source>
</evidence>
<keyword evidence="1" id="KW-0472">Membrane</keyword>
<gene>
    <name evidence="2" type="primary">pilO2</name>
    <name evidence="2" type="ORF">RIU57_24305</name>
</gene>
<evidence type="ECO:0000313" key="2">
    <source>
        <dbReference type="EMBL" id="MDR7948263.1"/>
    </source>
</evidence>
<keyword evidence="3" id="KW-1185">Reference proteome</keyword>
<feature type="transmembrane region" description="Helical" evidence="1">
    <location>
        <begin position="181"/>
        <end position="203"/>
    </location>
</feature>
<keyword evidence="1" id="KW-1133">Transmembrane helix</keyword>
<accession>A0ABU2DJF6</accession>